<protein>
    <submittedName>
        <fullName evidence="3">Uncharacterized conserved protein</fullName>
    </submittedName>
</protein>
<dbReference type="Proteomes" id="UP000002026">
    <property type="component" value="Chromosome"/>
</dbReference>
<evidence type="ECO:0000259" key="1">
    <source>
        <dbReference type="Pfam" id="PF03235"/>
    </source>
</evidence>
<dbReference type="PANTHER" id="PTHR35149:SF2">
    <property type="entry name" value="DUF262 DOMAIN-CONTAINING PROTEIN"/>
    <property type="match status" value="1"/>
</dbReference>
<organism evidence="3 4">
    <name type="scientific">Slackia heliotrinireducens (strain ATCC 29202 / DSM 20476 / NCTC 11029 / RHS 1)</name>
    <name type="common">Peptococcus heliotrinreducens</name>
    <dbReference type="NCBI Taxonomy" id="471855"/>
    <lineage>
        <taxon>Bacteria</taxon>
        <taxon>Bacillati</taxon>
        <taxon>Actinomycetota</taxon>
        <taxon>Coriobacteriia</taxon>
        <taxon>Eggerthellales</taxon>
        <taxon>Eggerthellaceae</taxon>
        <taxon>Slackia</taxon>
    </lineage>
</organism>
<proteinExistence type="predicted"/>
<dbReference type="AlphaFoldDB" id="C7N265"/>
<feature type="domain" description="GmrSD restriction endonucleases N-terminal" evidence="1">
    <location>
        <begin position="11"/>
        <end position="215"/>
    </location>
</feature>
<dbReference type="HOGENOM" id="CLU_011736_2_0_11"/>
<evidence type="ECO:0000313" key="4">
    <source>
        <dbReference type="Proteomes" id="UP000002026"/>
    </source>
</evidence>
<dbReference type="Pfam" id="PF07510">
    <property type="entry name" value="GmrSD_C"/>
    <property type="match status" value="1"/>
</dbReference>
<gene>
    <name evidence="3" type="ordered locus">Shel_03030</name>
</gene>
<evidence type="ECO:0000313" key="3">
    <source>
        <dbReference type="EMBL" id="ACV21371.1"/>
    </source>
</evidence>
<name>C7N265_SLAHD</name>
<dbReference type="KEGG" id="shi:Shel_03030"/>
<dbReference type="InterPro" id="IPR011089">
    <property type="entry name" value="GmrSD_C"/>
</dbReference>
<keyword evidence="4" id="KW-1185">Reference proteome</keyword>
<dbReference type="EMBL" id="CP001684">
    <property type="protein sequence ID" value="ACV21371.1"/>
    <property type="molecule type" value="Genomic_DNA"/>
</dbReference>
<accession>C7N265</accession>
<evidence type="ECO:0000259" key="2">
    <source>
        <dbReference type="Pfam" id="PF07510"/>
    </source>
</evidence>
<dbReference type="InterPro" id="IPR004919">
    <property type="entry name" value="GmrSD_N"/>
</dbReference>
<sequence>MEGYSKPLLKFMEGSDKRFVIPVYQRNYDWKRDNCQQLLNDLLDVVKENRPSHFFGSIVSSTEGDDYIIIDGQQRLTTVSLLLLALMNLIYEKKIPCESTQLGDKIKEDYLIDKWQPEERKIKLKPVKNDMKAFNSLFDHAADPIKESNVTQNYLYFYEAIQNANVSAKDLFEAVKKLVVIDITLKSGDDPQLIFESLNSTGLDLSEADKIRNYILMGLEQKLQERMYEQYWNRIEEQTSYQVSEFIRQYLTFKQSKWPNINGVYRTFKSYVTTFEIETEPLLEDMLKHARFYAQIMEATTGISSVDAILKRLALLEMTVVNPFLFAVLERHNDGNIGEDDMRRVLAAIESYLFRRLVCEVPTNALNKIFATLNNDADRLIDDDADYVDAVIYVLEKKSSTGRFPADEEFEEKVRTRDFYNMRPKNKVYYFNRLENEDSYEIVNVPEMMLAKEHGLSVEHVMPQTLTEVWKKDLGPDHDRIHETWKNRIANLTLTAYNGKYSNRPFSEKLTMKDGFIDSPLPLNKWIAQQKQWTLTELELRNDLMAEKFLNLWPFPTTNFVAKEVSGSQHALDDDFDFTGTRIASYTFMDSRHYVTTWKDAAEGVLRQICELDPAGMHHIARLDEFPGTFISEMGEPKAGWTNIGQDLYVYLATSTASKMRVLEAVFERIGLNGDDLYFEIRPESENEQE</sequence>
<reference evidence="3 4" key="1">
    <citation type="journal article" date="2009" name="Stand. Genomic Sci.">
        <title>Complete genome sequence of Slackia heliotrinireducens type strain (RHS 1).</title>
        <authorList>
            <person name="Pukall R."/>
            <person name="Lapidus A."/>
            <person name="Nolan M."/>
            <person name="Copeland A."/>
            <person name="Glavina Del Rio T."/>
            <person name="Lucas S."/>
            <person name="Chen F."/>
            <person name="Tice H."/>
            <person name="Cheng J.F."/>
            <person name="Chertkov O."/>
            <person name="Bruce D."/>
            <person name="Goodwin L."/>
            <person name="Kuske C."/>
            <person name="Brettin T."/>
            <person name="Detter J.C."/>
            <person name="Han C."/>
            <person name="Pitluck S."/>
            <person name="Pati A."/>
            <person name="Mavrommatis K."/>
            <person name="Ivanova N."/>
            <person name="Ovchinnikova G."/>
            <person name="Chen A."/>
            <person name="Palaniappan K."/>
            <person name="Schneider S."/>
            <person name="Rohde M."/>
            <person name="Chain P."/>
            <person name="D'haeseleer P."/>
            <person name="Goker M."/>
            <person name="Bristow J."/>
            <person name="Eisen J.A."/>
            <person name="Markowitz V."/>
            <person name="Kyrpides N.C."/>
            <person name="Klenk H.P."/>
            <person name="Hugenholtz P."/>
        </authorList>
    </citation>
    <scope>NUCLEOTIDE SEQUENCE [LARGE SCALE GENOMIC DNA]</scope>
    <source>
        <strain evidence="4">ATCC 29202 / DSM 20476 / NCTC 11029 / RHS 1</strain>
    </source>
</reference>
<dbReference type="Pfam" id="PF03235">
    <property type="entry name" value="GmrSD_N"/>
    <property type="match status" value="1"/>
</dbReference>
<feature type="domain" description="GmrSD restriction endonucleases C-terminal" evidence="2">
    <location>
        <begin position="405"/>
        <end position="547"/>
    </location>
</feature>
<dbReference type="PANTHER" id="PTHR35149">
    <property type="entry name" value="SLL5132 PROTEIN"/>
    <property type="match status" value="1"/>
</dbReference>
<dbReference type="RefSeq" id="WP_012797480.1">
    <property type="nucleotide sequence ID" value="NC_013165.1"/>
</dbReference>
<dbReference type="eggNOG" id="COG1479">
    <property type="taxonomic scope" value="Bacteria"/>
</dbReference>